<protein>
    <recommendedName>
        <fullName evidence="4">Secreted protein</fullName>
    </recommendedName>
</protein>
<evidence type="ECO:0000313" key="2">
    <source>
        <dbReference type="EMBL" id="MFB9445444.1"/>
    </source>
</evidence>
<name>A0ABV5M9C8_9ACTN</name>
<comment type="caution">
    <text evidence="2">The sequence shown here is derived from an EMBL/GenBank/DDBJ whole genome shotgun (WGS) entry which is preliminary data.</text>
</comment>
<evidence type="ECO:0000313" key="3">
    <source>
        <dbReference type="Proteomes" id="UP001589608"/>
    </source>
</evidence>
<evidence type="ECO:0000256" key="1">
    <source>
        <dbReference type="SAM" id="MobiDB-lite"/>
    </source>
</evidence>
<sequence>MAIVAAIAVLVTAATHPALPVRASTPNARATCDMELPASEIVRPVKNHRKGTERSGREPSWPVPATDCSSLAAGPVSRPPDAAILGTCCHNASTTGMFQLRAKDRCPNNRDETMSRRFPVSSPDAGATGCAPEFLVSAVVTAGAARRGAVAAMICRVTAQPISSSAQKRRGFVHHFE</sequence>
<accession>A0ABV5M9C8</accession>
<dbReference type="Proteomes" id="UP001589608">
    <property type="component" value="Unassembled WGS sequence"/>
</dbReference>
<organism evidence="2 3">
    <name type="scientific">Dactylosporangium vinaceum</name>
    <dbReference type="NCBI Taxonomy" id="53362"/>
    <lineage>
        <taxon>Bacteria</taxon>
        <taxon>Bacillati</taxon>
        <taxon>Actinomycetota</taxon>
        <taxon>Actinomycetes</taxon>
        <taxon>Micromonosporales</taxon>
        <taxon>Micromonosporaceae</taxon>
        <taxon>Dactylosporangium</taxon>
    </lineage>
</organism>
<proteinExistence type="predicted"/>
<gene>
    <name evidence="2" type="ORF">ACFFTR_20405</name>
</gene>
<dbReference type="EMBL" id="JBHMCA010000042">
    <property type="protein sequence ID" value="MFB9445444.1"/>
    <property type="molecule type" value="Genomic_DNA"/>
</dbReference>
<feature type="region of interest" description="Disordered" evidence="1">
    <location>
        <begin position="44"/>
        <end position="64"/>
    </location>
</feature>
<dbReference type="RefSeq" id="WP_246656720.1">
    <property type="nucleotide sequence ID" value="NZ_CP061913.1"/>
</dbReference>
<reference evidence="2 3" key="1">
    <citation type="submission" date="2024-09" db="EMBL/GenBank/DDBJ databases">
        <authorList>
            <person name="Sun Q."/>
            <person name="Mori K."/>
        </authorList>
    </citation>
    <scope>NUCLEOTIDE SEQUENCE [LARGE SCALE GENOMIC DNA]</scope>
    <source>
        <strain evidence="2 3">JCM 3307</strain>
    </source>
</reference>
<evidence type="ECO:0008006" key="4">
    <source>
        <dbReference type="Google" id="ProtNLM"/>
    </source>
</evidence>
<keyword evidence="3" id="KW-1185">Reference proteome</keyword>